<dbReference type="AlphaFoldDB" id="A0AAV2CIY8"/>
<comment type="subcellular location">
    <subcellularLocation>
        <location evidence="1">Cytoplasm</location>
        <location evidence="1">Cytoskeleton</location>
    </subcellularLocation>
</comment>
<organism evidence="7 8">
    <name type="scientific">Linum trigynum</name>
    <dbReference type="NCBI Taxonomy" id="586398"/>
    <lineage>
        <taxon>Eukaryota</taxon>
        <taxon>Viridiplantae</taxon>
        <taxon>Streptophyta</taxon>
        <taxon>Embryophyta</taxon>
        <taxon>Tracheophyta</taxon>
        <taxon>Spermatophyta</taxon>
        <taxon>Magnoliopsida</taxon>
        <taxon>eudicotyledons</taxon>
        <taxon>Gunneridae</taxon>
        <taxon>Pentapetalae</taxon>
        <taxon>rosids</taxon>
        <taxon>fabids</taxon>
        <taxon>Malpighiales</taxon>
        <taxon>Linaceae</taxon>
        <taxon>Linum</taxon>
    </lineage>
</organism>
<evidence type="ECO:0000313" key="8">
    <source>
        <dbReference type="Proteomes" id="UP001497516"/>
    </source>
</evidence>
<keyword evidence="4" id="KW-0493">Microtubule</keyword>
<evidence type="ECO:0000256" key="4">
    <source>
        <dbReference type="ARBA" id="ARBA00022701"/>
    </source>
</evidence>
<evidence type="ECO:0000313" key="7">
    <source>
        <dbReference type="EMBL" id="CAL1355700.1"/>
    </source>
</evidence>
<proteinExistence type="inferred from homology"/>
<keyword evidence="5" id="KW-0175">Coiled coil</keyword>
<dbReference type="GO" id="GO:0007010">
    <property type="term" value="P:cytoskeleton organization"/>
    <property type="evidence" value="ECO:0007669"/>
    <property type="project" value="InterPro"/>
</dbReference>
<keyword evidence="3" id="KW-0963">Cytoplasm</keyword>
<dbReference type="Pfam" id="PF07058">
    <property type="entry name" value="MAP70"/>
    <property type="match status" value="1"/>
</dbReference>
<dbReference type="PANTHER" id="PTHR31246">
    <property type="entry name" value="MICROTUBULE-ASSOCIATED PROTEIN 70-2"/>
    <property type="match status" value="1"/>
</dbReference>
<dbReference type="Proteomes" id="UP001497516">
    <property type="component" value="Chromosome 1"/>
</dbReference>
<protein>
    <submittedName>
        <fullName evidence="7">Uncharacterized protein</fullName>
    </submittedName>
</protein>
<dbReference type="GO" id="GO:0008017">
    <property type="term" value="F:microtubule binding"/>
    <property type="evidence" value="ECO:0007669"/>
    <property type="project" value="InterPro"/>
</dbReference>
<evidence type="ECO:0000256" key="3">
    <source>
        <dbReference type="ARBA" id="ARBA00022490"/>
    </source>
</evidence>
<accession>A0AAV2CIY8</accession>
<reference evidence="7 8" key="1">
    <citation type="submission" date="2024-04" db="EMBL/GenBank/DDBJ databases">
        <authorList>
            <person name="Fracassetti M."/>
        </authorList>
    </citation>
    <scope>NUCLEOTIDE SEQUENCE [LARGE SCALE GENOMIC DNA]</scope>
</reference>
<sequence>MTKLDEKLRALDNPIDNKNLEIKKLVDEKKEALSAQHAAEANLKSLHACLKDDDSPTIESFLAPLEANIKMYTK</sequence>
<keyword evidence="8" id="KW-1185">Reference proteome</keyword>
<dbReference type="GO" id="GO:0005874">
    <property type="term" value="C:microtubule"/>
    <property type="evidence" value="ECO:0007669"/>
    <property type="project" value="UniProtKB-KW"/>
</dbReference>
<dbReference type="InterPro" id="IPR009768">
    <property type="entry name" value="MAP70"/>
</dbReference>
<evidence type="ECO:0000256" key="2">
    <source>
        <dbReference type="ARBA" id="ARBA00008825"/>
    </source>
</evidence>
<comment type="similarity">
    <text evidence="2">Belongs to the MAP70 family.</text>
</comment>
<dbReference type="PANTHER" id="PTHR31246:SF5">
    <property type="entry name" value="MICROTUBULE-ASSOCIATED PROTEIN 70-5"/>
    <property type="match status" value="1"/>
</dbReference>
<keyword evidence="6" id="KW-0206">Cytoskeleton</keyword>
<evidence type="ECO:0000256" key="6">
    <source>
        <dbReference type="ARBA" id="ARBA00023212"/>
    </source>
</evidence>
<name>A0AAV2CIY8_9ROSI</name>
<gene>
    <name evidence="7" type="ORF">LTRI10_LOCUS3445</name>
</gene>
<evidence type="ECO:0000256" key="1">
    <source>
        <dbReference type="ARBA" id="ARBA00004245"/>
    </source>
</evidence>
<dbReference type="EMBL" id="OZ034813">
    <property type="protein sequence ID" value="CAL1355700.1"/>
    <property type="molecule type" value="Genomic_DNA"/>
</dbReference>
<evidence type="ECO:0000256" key="5">
    <source>
        <dbReference type="ARBA" id="ARBA00023054"/>
    </source>
</evidence>